<dbReference type="RefSeq" id="WP_334315635.1">
    <property type="nucleotide sequence ID" value="NZ_CP065938.1"/>
</dbReference>
<dbReference type="Proteomes" id="UP001058120">
    <property type="component" value="Chromosome"/>
</dbReference>
<dbReference type="SUPFAM" id="SSF54786">
    <property type="entry name" value="YcfA/nrd intein domain"/>
    <property type="match status" value="1"/>
</dbReference>
<accession>A0ABY5Y386</accession>
<name>A0ABY5Y386_9BACT</name>
<evidence type="ECO:0000313" key="1">
    <source>
        <dbReference type="EMBL" id="UWX06039.1"/>
    </source>
</evidence>
<keyword evidence="2" id="KW-1185">Reference proteome</keyword>
<sequence>MKRKDILRKLAEAGFIIEEGKKHTHVIKDGKMISVVSRQAEIKENIVRQIQKQTGVKLLP</sequence>
<protein>
    <submittedName>
        <fullName evidence="1">Type II toxin-antitoxin system HicA family toxin</fullName>
    </submittedName>
</protein>
<organism evidence="1 2">
    <name type="scientific">Taurinivorans muris</name>
    <dbReference type="NCBI Taxonomy" id="2787751"/>
    <lineage>
        <taxon>Bacteria</taxon>
        <taxon>Pseudomonadati</taxon>
        <taxon>Thermodesulfobacteriota</taxon>
        <taxon>Desulfovibrionia</taxon>
        <taxon>Desulfovibrionales</taxon>
        <taxon>Desulfovibrionaceae</taxon>
        <taxon>Taurinivorans</taxon>
    </lineage>
</organism>
<dbReference type="Gene3D" id="3.30.920.30">
    <property type="entry name" value="Hypothetical protein"/>
    <property type="match status" value="1"/>
</dbReference>
<dbReference type="EMBL" id="CP065938">
    <property type="protein sequence ID" value="UWX06039.1"/>
    <property type="molecule type" value="Genomic_DNA"/>
</dbReference>
<proteinExistence type="predicted"/>
<dbReference type="InterPro" id="IPR038570">
    <property type="entry name" value="HicA_sf"/>
</dbReference>
<gene>
    <name evidence="1" type="ORF">JBF11_01600</name>
</gene>
<evidence type="ECO:0000313" key="2">
    <source>
        <dbReference type="Proteomes" id="UP001058120"/>
    </source>
</evidence>
<reference evidence="1" key="1">
    <citation type="submission" date="2020-12" db="EMBL/GenBank/DDBJ databases">
        <title>Taurinivorans muris gen. nov., sp. nov., fundamental and realized metabolic niche of a ubiquitous sulfidogenic bacterium in the murine intestine.</title>
        <authorList>
            <person name="Ye H."/>
            <person name="Hanson B.T."/>
            <person name="Loy A."/>
        </authorList>
    </citation>
    <scope>NUCLEOTIDE SEQUENCE</scope>
    <source>
        <strain evidence="1">LT0009</strain>
    </source>
</reference>